<accession>A0A1I0NY13</accession>
<dbReference type="EMBL" id="FOIQ01000003">
    <property type="protein sequence ID" value="SEW06725.1"/>
    <property type="molecule type" value="Genomic_DNA"/>
</dbReference>
<name>A0A1I0NY13_9BACT</name>
<evidence type="ECO:0000313" key="2">
    <source>
        <dbReference type="Proteomes" id="UP000199373"/>
    </source>
</evidence>
<gene>
    <name evidence="1" type="ORF">SAMN04487850_1439</name>
</gene>
<dbReference type="AlphaFoldDB" id="A0A1I0NY13"/>
<reference evidence="1 2" key="1">
    <citation type="submission" date="2016-10" db="EMBL/GenBank/DDBJ databases">
        <authorList>
            <person name="de Groot N.N."/>
        </authorList>
    </citation>
    <scope>NUCLEOTIDE SEQUENCE [LARGE SCALE GENOMIC DNA]</scope>
    <source>
        <strain evidence="1 2">TC2-24</strain>
    </source>
</reference>
<sequence length="39" mass="4560">MKTNKAKHDAYKKPAMRVIPMRENLQLLAASNYWSEPID</sequence>
<dbReference type="Proteomes" id="UP000199373">
    <property type="component" value="Unassembled WGS sequence"/>
</dbReference>
<keyword evidence="2" id="KW-1185">Reference proteome</keyword>
<proteinExistence type="predicted"/>
<organism evidence="1 2">
    <name type="scientific">Prevotella aff. ruminicola Tc2-24</name>
    <dbReference type="NCBI Taxonomy" id="81582"/>
    <lineage>
        <taxon>Bacteria</taxon>
        <taxon>Pseudomonadati</taxon>
        <taxon>Bacteroidota</taxon>
        <taxon>Bacteroidia</taxon>
        <taxon>Bacteroidales</taxon>
        <taxon>Prevotellaceae</taxon>
        <taxon>Prevotella</taxon>
    </lineage>
</organism>
<evidence type="ECO:0000313" key="1">
    <source>
        <dbReference type="EMBL" id="SEW06725.1"/>
    </source>
</evidence>
<protein>
    <submittedName>
        <fullName evidence="1">Uncharacterized protein</fullName>
    </submittedName>
</protein>